<dbReference type="Pfam" id="PF03825">
    <property type="entry name" value="Nuc_H_symport"/>
    <property type="match status" value="1"/>
</dbReference>
<dbReference type="FunFam" id="1.20.1250.20:FF:000012">
    <property type="entry name" value="Nucleoside permease NupG"/>
    <property type="match status" value="1"/>
</dbReference>
<dbReference type="Gene3D" id="1.20.1250.20">
    <property type="entry name" value="MFS general substrate transporter like domains"/>
    <property type="match status" value="2"/>
</dbReference>
<feature type="domain" description="Major facilitator superfamily (MFS) profile" evidence="8">
    <location>
        <begin position="218"/>
        <end position="421"/>
    </location>
</feature>
<accession>A0A0A2E9X0</accession>
<evidence type="ECO:0000256" key="7">
    <source>
        <dbReference type="SAM" id="Phobius"/>
    </source>
</evidence>
<feature type="transmembrane region" description="Helical" evidence="7">
    <location>
        <begin position="144"/>
        <end position="163"/>
    </location>
</feature>
<dbReference type="CDD" id="cd06177">
    <property type="entry name" value="MFS_NHS"/>
    <property type="match status" value="1"/>
</dbReference>
<evidence type="ECO:0000256" key="2">
    <source>
        <dbReference type="ARBA" id="ARBA00022448"/>
    </source>
</evidence>
<feature type="transmembrane region" description="Helical" evidence="7">
    <location>
        <begin position="391"/>
        <end position="412"/>
    </location>
</feature>
<sequence length="421" mass="46463">MKNLKTRLITMNFLQFFIWGAWLISLGRYCGKVMHFDGLEIGNLFGTMGIASIFMPGLMGIVADKWLNAEKLLALLHFFGALALVFVASIAPTSDGSNYWLFYGGILMISIFYMPTISLTNAIAYSTLERAKYDIVKTFPPIRVWGTVGFILAMWSVNISGAMDSNLQLYISAAASVVLAIYSLTLPKCPPVGKGKKQKNSLLSSLGLDAFILFRDKKMAVFFVFSMLLGAALQVTNTYGNIFLDSFNSLFPDSFAVKYPNILLSLSQVSETLFILAIPFFLSKYGIKRVMIMSMLAWVLRFGFFGIGDPGMPGVIFLVLSMIVYGMAFDFFNISGSMFVEKEANPSMRASAQGLFMIMTNGLGAIIGGFASGSVVKLLTDAEGITNWSAAWFIFAGYALTISILFAFLFNYREQPEPKKQ</sequence>
<dbReference type="InterPro" id="IPR036259">
    <property type="entry name" value="MFS_trans_sf"/>
</dbReference>
<feature type="transmembrane region" description="Helical" evidence="7">
    <location>
        <begin position="74"/>
        <end position="94"/>
    </location>
</feature>
<proteinExistence type="predicted"/>
<gene>
    <name evidence="9" type="ORF">HQ47_05065</name>
</gene>
<evidence type="ECO:0000256" key="5">
    <source>
        <dbReference type="ARBA" id="ARBA00022989"/>
    </source>
</evidence>
<evidence type="ECO:0000256" key="3">
    <source>
        <dbReference type="ARBA" id="ARBA00022475"/>
    </source>
</evidence>
<keyword evidence="2" id="KW-0813">Transport</keyword>
<organism evidence="9 10">
    <name type="scientific">Porphyromonas macacae</name>
    <dbReference type="NCBI Taxonomy" id="28115"/>
    <lineage>
        <taxon>Bacteria</taxon>
        <taxon>Pseudomonadati</taxon>
        <taxon>Bacteroidota</taxon>
        <taxon>Bacteroidia</taxon>
        <taxon>Bacteroidales</taxon>
        <taxon>Porphyromonadaceae</taxon>
        <taxon>Porphyromonas</taxon>
    </lineage>
</organism>
<dbReference type="InterPro" id="IPR004740">
    <property type="entry name" value="Nuc_H_symport"/>
</dbReference>
<dbReference type="SUPFAM" id="SSF103473">
    <property type="entry name" value="MFS general substrate transporter"/>
    <property type="match status" value="1"/>
</dbReference>
<keyword evidence="4 7" id="KW-0812">Transmembrane</keyword>
<dbReference type="EMBL" id="JRFA01000014">
    <property type="protein sequence ID" value="KGN74417.1"/>
    <property type="molecule type" value="Genomic_DNA"/>
</dbReference>
<dbReference type="PROSITE" id="PS50850">
    <property type="entry name" value="MFS"/>
    <property type="match status" value="1"/>
</dbReference>
<dbReference type="Proteomes" id="UP000030103">
    <property type="component" value="Unassembled WGS sequence"/>
</dbReference>
<feature type="transmembrane region" description="Helical" evidence="7">
    <location>
        <begin position="220"/>
        <end position="242"/>
    </location>
</feature>
<name>A0A0A2E9X0_9PORP</name>
<feature type="transmembrane region" description="Helical" evidence="7">
    <location>
        <begin position="262"/>
        <end position="283"/>
    </location>
</feature>
<feature type="transmembrane region" description="Helical" evidence="7">
    <location>
        <begin position="41"/>
        <end position="62"/>
    </location>
</feature>
<dbReference type="PANTHER" id="PTHR23522">
    <property type="entry name" value="BLL5896 PROTEIN"/>
    <property type="match status" value="1"/>
</dbReference>
<comment type="caution">
    <text evidence="9">The sequence shown here is derived from an EMBL/GenBank/DDBJ whole genome shotgun (WGS) entry which is preliminary data.</text>
</comment>
<keyword evidence="10" id="KW-1185">Reference proteome</keyword>
<dbReference type="GO" id="GO:0005886">
    <property type="term" value="C:plasma membrane"/>
    <property type="evidence" value="ECO:0007669"/>
    <property type="project" value="UniProtKB-SubCell"/>
</dbReference>
<comment type="subcellular location">
    <subcellularLocation>
        <location evidence="1">Cell membrane</location>
        <topology evidence="1">Multi-pass membrane protein</topology>
    </subcellularLocation>
</comment>
<feature type="transmembrane region" description="Helical" evidence="7">
    <location>
        <begin position="314"/>
        <end position="334"/>
    </location>
</feature>
<feature type="transmembrane region" description="Helical" evidence="7">
    <location>
        <begin position="12"/>
        <end position="29"/>
    </location>
</feature>
<dbReference type="eggNOG" id="COG2211">
    <property type="taxonomic scope" value="Bacteria"/>
</dbReference>
<feature type="transmembrane region" description="Helical" evidence="7">
    <location>
        <begin position="355"/>
        <end position="379"/>
    </location>
</feature>
<feature type="transmembrane region" description="Helical" evidence="7">
    <location>
        <begin position="169"/>
        <end position="187"/>
    </location>
</feature>
<feature type="transmembrane region" description="Helical" evidence="7">
    <location>
        <begin position="290"/>
        <end position="308"/>
    </location>
</feature>
<dbReference type="STRING" id="28115.HQ47_05065"/>
<evidence type="ECO:0000256" key="6">
    <source>
        <dbReference type="ARBA" id="ARBA00023136"/>
    </source>
</evidence>
<dbReference type="PANTHER" id="PTHR23522:SF4">
    <property type="entry name" value="NUCLEOSIDE PERMEASE NUPG-RELATED"/>
    <property type="match status" value="1"/>
</dbReference>
<keyword evidence="6 7" id="KW-0472">Membrane</keyword>
<evidence type="ECO:0000313" key="9">
    <source>
        <dbReference type="EMBL" id="KGN74417.1"/>
    </source>
</evidence>
<evidence type="ECO:0000313" key="10">
    <source>
        <dbReference type="Proteomes" id="UP000030103"/>
    </source>
</evidence>
<dbReference type="GO" id="GO:0015212">
    <property type="term" value="F:cytidine transmembrane transporter activity"/>
    <property type="evidence" value="ECO:0007669"/>
    <property type="project" value="TreeGrafter"/>
</dbReference>
<dbReference type="GO" id="GO:0015213">
    <property type="term" value="F:uridine transmembrane transporter activity"/>
    <property type="evidence" value="ECO:0007669"/>
    <property type="project" value="TreeGrafter"/>
</dbReference>
<feature type="transmembrane region" description="Helical" evidence="7">
    <location>
        <begin position="100"/>
        <end position="123"/>
    </location>
</feature>
<protein>
    <submittedName>
        <fullName evidence="9">Nucleoside permease</fullName>
    </submittedName>
</protein>
<evidence type="ECO:0000256" key="4">
    <source>
        <dbReference type="ARBA" id="ARBA00022692"/>
    </source>
</evidence>
<keyword evidence="3" id="KW-1003">Cell membrane</keyword>
<evidence type="ECO:0000259" key="8">
    <source>
        <dbReference type="PROSITE" id="PS50850"/>
    </source>
</evidence>
<reference evidence="9 10" key="1">
    <citation type="submission" date="2014-09" db="EMBL/GenBank/DDBJ databases">
        <title>Draft Genome Sequence of Porphyromonas macacae COT-192_OH2859.</title>
        <authorList>
            <person name="Wallis C."/>
            <person name="Deusch O."/>
            <person name="O'Flynn C."/>
            <person name="Davis I."/>
            <person name="Horsfall A."/>
            <person name="Kirkwood N."/>
            <person name="Harris S."/>
            <person name="Eisen J.A."/>
            <person name="Coil D.A."/>
            <person name="Darling A.E."/>
            <person name="Jospin G."/>
            <person name="Alexiev A."/>
        </authorList>
    </citation>
    <scope>NUCLEOTIDE SEQUENCE [LARGE SCALE GENOMIC DNA]</scope>
    <source>
        <strain evidence="10">COT-192 OH2859</strain>
    </source>
</reference>
<keyword evidence="5 7" id="KW-1133">Transmembrane helix</keyword>
<dbReference type="InterPro" id="IPR020846">
    <property type="entry name" value="MFS_dom"/>
</dbReference>
<dbReference type="NCBIfam" id="TIGR00889">
    <property type="entry name" value="2A0110"/>
    <property type="match status" value="1"/>
</dbReference>
<dbReference type="AlphaFoldDB" id="A0A0A2E9X0"/>
<evidence type="ECO:0000256" key="1">
    <source>
        <dbReference type="ARBA" id="ARBA00004651"/>
    </source>
</evidence>